<dbReference type="PANTHER" id="PTHR45669:SF12">
    <property type="entry name" value="EMB|CAB85507.1"/>
    <property type="match status" value="1"/>
</dbReference>
<dbReference type="Gene3D" id="3.40.30.10">
    <property type="entry name" value="Glutaredoxin"/>
    <property type="match status" value="1"/>
</dbReference>
<evidence type="ECO:0000313" key="2">
    <source>
        <dbReference type="EMBL" id="RWR94870.1"/>
    </source>
</evidence>
<sequence>MLRGIRKTFEDCNRVRSLIESHCIQMIERDISMDSGFREVLRVLMEKEVRVPVVFMKGRLIGDADEVLKLEEEGQLSFLLEGISQASEVYQGCGGLRFVMCLDCSGSCKILDAEQKSVVRCGECN</sequence>
<dbReference type="PROSITE" id="PS51354">
    <property type="entry name" value="GLUTAREDOXIN_2"/>
    <property type="match status" value="1"/>
</dbReference>
<dbReference type="Pfam" id="PF00462">
    <property type="entry name" value="Glutaredoxin"/>
    <property type="match status" value="1"/>
</dbReference>
<organism evidence="2 3">
    <name type="scientific">Cinnamomum micranthum f. kanehirae</name>
    <dbReference type="NCBI Taxonomy" id="337451"/>
    <lineage>
        <taxon>Eukaryota</taxon>
        <taxon>Viridiplantae</taxon>
        <taxon>Streptophyta</taxon>
        <taxon>Embryophyta</taxon>
        <taxon>Tracheophyta</taxon>
        <taxon>Spermatophyta</taxon>
        <taxon>Magnoliopsida</taxon>
        <taxon>Magnoliidae</taxon>
        <taxon>Laurales</taxon>
        <taxon>Lauraceae</taxon>
        <taxon>Cinnamomum</taxon>
    </lineage>
</organism>
<dbReference type="PANTHER" id="PTHR45669">
    <property type="entry name" value="GLUTAREDOXIN DOMAIN-CONTAINING CYSTEINE-RICH PROTEIN CG12206-RELATED"/>
    <property type="match status" value="1"/>
</dbReference>
<dbReference type="OrthoDB" id="423313at2759"/>
<proteinExistence type="predicted"/>
<dbReference type="InterPro" id="IPR036249">
    <property type="entry name" value="Thioredoxin-like_sf"/>
</dbReference>
<evidence type="ECO:0000259" key="1">
    <source>
        <dbReference type="Pfam" id="PF00462"/>
    </source>
</evidence>
<evidence type="ECO:0000313" key="3">
    <source>
        <dbReference type="Proteomes" id="UP000283530"/>
    </source>
</evidence>
<dbReference type="EMBL" id="QPKB01000011">
    <property type="protein sequence ID" value="RWR94870.1"/>
    <property type="molecule type" value="Genomic_DNA"/>
</dbReference>
<dbReference type="STRING" id="337451.A0A443PVU0"/>
<gene>
    <name evidence="2" type="ORF">CKAN_02418400</name>
</gene>
<reference evidence="2 3" key="1">
    <citation type="journal article" date="2019" name="Nat. Plants">
        <title>Stout camphor tree genome fills gaps in understanding of flowering plant genome evolution.</title>
        <authorList>
            <person name="Chaw S.M."/>
            <person name="Liu Y.C."/>
            <person name="Wu Y.W."/>
            <person name="Wang H.Y."/>
            <person name="Lin C.I."/>
            <person name="Wu C.S."/>
            <person name="Ke H.M."/>
            <person name="Chang L.Y."/>
            <person name="Hsu C.Y."/>
            <person name="Yang H.T."/>
            <person name="Sudianto E."/>
            <person name="Hsu M.H."/>
            <person name="Wu K.P."/>
            <person name="Wang L.N."/>
            <person name="Leebens-Mack J.H."/>
            <person name="Tsai I.J."/>
        </authorList>
    </citation>
    <scope>NUCLEOTIDE SEQUENCE [LARGE SCALE GENOMIC DNA]</scope>
    <source>
        <strain evidence="3">cv. Chaw 1501</strain>
        <tissue evidence="2">Young leaves</tissue>
    </source>
</reference>
<accession>A0A443PVU0</accession>
<dbReference type="Pfam" id="PF23733">
    <property type="entry name" value="GRXCR1-2_C"/>
    <property type="match status" value="1"/>
</dbReference>
<protein>
    <submittedName>
        <fullName evidence="2">Glutaredoxin domain-containing protein</fullName>
    </submittedName>
</protein>
<name>A0A443PVU0_9MAGN</name>
<dbReference type="Proteomes" id="UP000283530">
    <property type="component" value="Unassembled WGS sequence"/>
</dbReference>
<dbReference type="InterPro" id="IPR002109">
    <property type="entry name" value="Glutaredoxin"/>
</dbReference>
<keyword evidence="3" id="KW-1185">Reference proteome</keyword>
<feature type="domain" description="Glutaredoxin" evidence="1">
    <location>
        <begin position="7"/>
        <end position="61"/>
    </location>
</feature>
<dbReference type="AlphaFoldDB" id="A0A443PVU0"/>
<comment type="caution">
    <text evidence="2">The sequence shown here is derived from an EMBL/GenBank/DDBJ whole genome shotgun (WGS) entry which is preliminary data.</text>
</comment>
<dbReference type="SUPFAM" id="SSF52833">
    <property type="entry name" value="Thioredoxin-like"/>
    <property type="match status" value="1"/>
</dbReference>